<dbReference type="Gene3D" id="2.130.10.130">
    <property type="entry name" value="Integrin alpha, N-terminal"/>
    <property type="match status" value="8"/>
</dbReference>
<dbReference type="PANTHER" id="PTHR46580:SF2">
    <property type="entry name" value="MAM DOMAIN-CONTAINING PROTEIN"/>
    <property type="match status" value="1"/>
</dbReference>
<dbReference type="EMBL" id="MTSE01000006">
    <property type="protein sequence ID" value="OUJ73542.1"/>
    <property type="molecule type" value="Genomic_DNA"/>
</dbReference>
<reference evidence="3 4" key="1">
    <citation type="submission" date="2017-01" db="EMBL/GenBank/DDBJ databases">
        <title>A new Hymenobacter.</title>
        <authorList>
            <person name="Liang Y."/>
            <person name="Feng F."/>
        </authorList>
    </citation>
    <scope>NUCLEOTIDE SEQUENCE [LARGE SCALE GENOMIC DNA]</scope>
    <source>
        <strain evidence="3">MIMBbqt21</strain>
    </source>
</reference>
<dbReference type="Pfam" id="PF13517">
    <property type="entry name" value="FG-GAP_3"/>
    <property type="match status" value="14"/>
</dbReference>
<dbReference type="PANTHER" id="PTHR46580">
    <property type="entry name" value="SENSOR KINASE-RELATED"/>
    <property type="match status" value="1"/>
</dbReference>
<dbReference type="NCBIfam" id="TIGR04183">
    <property type="entry name" value="Por_Secre_tail"/>
    <property type="match status" value="1"/>
</dbReference>
<dbReference type="InterPro" id="IPR014756">
    <property type="entry name" value="Ig_E-set"/>
</dbReference>
<dbReference type="Pfam" id="PF18962">
    <property type="entry name" value="Por_Secre_tail"/>
    <property type="match status" value="1"/>
</dbReference>
<dbReference type="InterPro" id="IPR013517">
    <property type="entry name" value="FG-GAP"/>
</dbReference>
<dbReference type="InterPro" id="IPR013783">
    <property type="entry name" value="Ig-like_fold"/>
</dbReference>
<organism evidence="3 4">
    <name type="scientific">Hymenobacter crusticola</name>
    <dbReference type="NCBI Taxonomy" id="1770526"/>
    <lineage>
        <taxon>Bacteria</taxon>
        <taxon>Pseudomonadati</taxon>
        <taxon>Bacteroidota</taxon>
        <taxon>Cytophagia</taxon>
        <taxon>Cytophagales</taxon>
        <taxon>Hymenobacteraceae</taxon>
        <taxon>Hymenobacter</taxon>
    </lineage>
</organism>
<dbReference type="InterPro" id="IPR032812">
    <property type="entry name" value="SbsA_Ig"/>
</dbReference>
<keyword evidence="1" id="KW-0732">Signal</keyword>
<feature type="domain" description="IPT/TIG" evidence="2">
    <location>
        <begin position="2139"/>
        <end position="2224"/>
    </location>
</feature>
<dbReference type="Proteomes" id="UP000194873">
    <property type="component" value="Unassembled WGS sequence"/>
</dbReference>
<evidence type="ECO:0000313" key="3">
    <source>
        <dbReference type="EMBL" id="OUJ73542.1"/>
    </source>
</evidence>
<dbReference type="SUPFAM" id="SSF69318">
    <property type="entry name" value="Integrin alpha N-terminal domain"/>
    <property type="match status" value="6"/>
</dbReference>
<dbReference type="InterPro" id="IPR026444">
    <property type="entry name" value="Secre_tail"/>
</dbReference>
<dbReference type="CDD" id="cd00102">
    <property type="entry name" value="IPT"/>
    <property type="match status" value="3"/>
</dbReference>
<comment type="caution">
    <text evidence="3">The sequence shown here is derived from an EMBL/GenBank/DDBJ whole genome shotgun (WGS) entry which is preliminary data.</text>
</comment>
<dbReference type="Pfam" id="PF13205">
    <property type="entry name" value="Big_5"/>
    <property type="match status" value="5"/>
</dbReference>
<protein>
    <recommendedName>
        <fullName evidence="2">IPT/TIG domain-containing protein</fullName>
    </recommendedName>
</protein>
<dbReference type="InterPro" id="IPR028994">
    <property type="entry name" value="Integrin_alpha_N"/>
</dbReference>
<dbReference type="SMART" id="SM00429">
    <property type="entry name" value="IPT"/>
    <property type="match status" value="3"/>
</dbReference>
<evidence type="ECO:0000313" key="4">
    <source>
        <dbReference type="Proteomes" id="UP000194873"/>
    </source>
</evidence>
<dbReference type="OrthoDB" id="1097758at2"/>
<evidence type="ECO:0000256" key="1">
    <source>
        <dbReference type="ARBA" id="ARBA00022729"/>
    </source>
</evidence>
<accession>A0A243WEJ7</accession>
<keyword evidence="4" id="KW-1185">Reference proteome</keyword>
<dbReference type="Gene3D" id="2.60.40.3710">
    <property type="match status" value="3"/>
</dbReference>
<dbReference type="Gene3D" id="2.60.40.10">
    <property type="entry name" value="Immunoglobulins"/>
    <property type="match status" value="4"/>
</dbReference>
<dbReference type="RefSeq" id="WP_086594739.1">
    <property type="nucleotide sequence ID" value="NZ_MTSE01000006.1"/>
</dbReference>
<dbReference type="InterPro" id="IPR002909">
    <property type="entry name" value="IPT_dom"/>
</dbReference>
<sequence length="2802" mass="281328">MDQTPTPKPTASPVVGATSRHLFRGGLVVALLAQAAIGHAQAPTVTSLTPVRNATSAPLTTNVAVGFSQPLSTSTATQQALRVFSAQAGGKKAGTTTVSGSTLTFDPTTDFKAGEKVFGTVTAAAQSSGGAAVRPHVFQFTTAVVPSLGTFQGSGGVAVGNEPKDVAAGDLDGDGDLDLVAACWNYGSGVASVRLNNGNGTYTGTQNVVLESNPLSVVLGDVDSDGDLDLLALNNNFGYSTVSIRLNNGAGAFSGTQQASVAWASQDLAVGDVDGDGDLDLLAAGSNLSAPGSLISLRLNNGQGAFTGSQELSIPGSTTSISLGDLDNDGDLDLAAASTDNFVRVRLNNGQGIFEGTHQVSVGSNPLHLALGDLDGDGDLDLVTANNSGSTASVRLNNGNGTFIVLANQEIPLPENPTSVMLGDVDGDQDLDLIAAGSNAYVRLNDSRGGFTGTQQVTIDGYLSQVTLADVDGDKDLDLLATTYAAVNVRLNQNLTAPVVANVTPSAGTVGSTAVITGTGLIGATSVTFNGVAATSFVVNSATQITATVPAGATTGPLVVTTPLGTSNGVAFIVGPLMTVTGITPPRNARAIARTSPVAVTFSQPLNTSATTQQALRVFSQQAGGKKVGTATISGNTLTFAPGSGFRPGETVFGSVTTAAQSTSNATLGLPQVFQFTTAAATSPGTFAGGSEVSVGNKPQSVVLGDVDGDGDLDMMTANNSSTNLISGLVSLRLNKGDGTYDNTYSSEREINVGPGPYNLLLGDVDGDGDLDLLSASANGNTISVRLNDGKGIFVGNSSTPFSGGPEVYVESSPHALALGDVDGDGDLDLLAANYTSAISSTGSTVSVRLNNGSGFFSGGSEVAVGSRPTALALGDLDNDGDLDLVVPSSNAFSVAVRFNNGGGTFSGTQTVNVANNPEAVTLGDVDGDGDLDMLVGNTGTNSVSVRLNDGSGAFSGTQNVTVADGPRTINLADVDGDGDLDLLTASYGRVAFSGIVNGTTASVRLNNGSGVFSGTQNVTVGTQPNGLAVGDVDNDGDLDFVTANTVSNTVSVRLNQALAGPTITSLTPVAGPIGSTVVITGTNFSNPSNSGVTVSSVTFNGTPAPGFVVNSATQITVAVPAGATTGPLVVNTTIGASNAVLFTVAPRPVVTAVAPTRNAPAAPRNTAVAVTYDQPLSNNAATQQGIRVFSSQAGGKKAGTATVSGNILTLTPSTGFKAGETVFTTVTPTVQGSIGNLALPHVFQFTTATSPSTGTFFGGADLATGVITNDLALGDIDNDGDLDLYTAGQGAVRSRLNNGTGTFDAGTPVNVGNSFSSTTLSDLDNDGDLDLASINIGGKLDIQLNGPGGSSLDESRPYLTTGDMDGDGDLDLLSADANGSLVVRLNNGSATFTNGPFSSIFANSGSRPAIGDLDGDGDLDIVQANNLAYGIVSIGLNNGSGSFSAVFPAVSVGSSPSSVALSDVDADGDLDIVTANAIGTASVRLNDGKGKFSGTQEVAIGAKATVIRLGDVDGNGALDIVTANNSGIVSVRLNDGKGLYNLSTGQEITVGGAVLNLALGDINGDGTLDLITANNGTVSVRLNQNQPVPVLTSVSPTLSSPGNAVVITGTNLSQTTKVTFNGTLVKELLATSATQLTVVVPEGATTGAVVVTTTAGASNSLPITLAPAVAVATLTPKRNAPAASRNTPVAVTFTQPLSNTPATQAALKVFGTQGGKQAGTTTLNGSTLSFAPTAPFRAGETVFASVSNTAQGASGVPVLPHVFQFTTATSASPGTFNGGNDLNTAIQIGGSSTTFADLATGDIDGDGDLDLLTLHASFSNDGLVSIRLNAGNGTYGSPQQIAVGTNTQDLLLSDIDSDGDLDLLTVNYAGAINVRLNNGTGAFSNGQDVSVDNYATTATTGDIDGDGDEDLLVFSGFTNLVNVLLNNGAGVFSNAQTIAANATISTLVLGDVDNDGDLDLLLNSSTVNNSISILLNNGRGTFSGNQTVSTSVSARRVVLGDLDNDGDLDLVAVGSSFPANTTASVRLNDGTGLFGGTQEVLINGSPLDVALGDVDGDGDLDLAAGTRGFDQGTASVRLNDGKGTFSGNQEVTPNDPSSSSTFVLNVAFGDVDNDGDLDLFAATYNGIVSVRLNQAAQPPTIASLSANAGTPGTSVVITGTNFAGANRLTFNGLAELAFVVNSATQITVAVPAGATTGPLTVTTPAGTSNSLPFTVSPSLLITAVTPTRNAPSAPRATPVALTFDQALSNTAATQGALRVFSAQAGGKKAGTITVTGNTVSFAPATTFKPGETVFASLAATVQNTSGTQSLALPHSFQFTAATAPAAGVFGNGSEASTAPNPQSVALGDVDGDGDLDVVTANNDNSFSANGTLSVRLNNGNGTYTGTQNVVVRKGPSHVVLADVDNDGDLDLVTANSNSSPNPFSPGLVSVRLNNGSGTFSNTGQDVAVGVSPHAVALGDIDGDGDLDLLAANYIRYSTSAGGENLATSNVSVRLNDGTGTFSSTAAQEVVVGTRPLSIVLGDVDNDGDLDFVTASSNGTTASVRLNDGKGVFTGGPDVQVGFNPYQVTLGDLDNDGDLDLLTANYYDYTNPTQNYTSSVVAVRLNDGKGTFSGTQQVSVGQGANSLALGDADGDGDLDLFATNELTKSIGVRLNNGVGTFSGTQQVAVGTNPAYLALGDVDGNGTLDVVTANYLSSNVSVRLNQASSARVLANTAALAEQTGMYPNPAHAFVRLQLPASLTKQTLHVSVLNTLGQTVVDHKFSAKQTVDDLQVELGELAAGVYTVRIQTNAGIISKRLMVE</sequence>
<feature type="domain" description="IPT/TIG" evidence="2">
    <location>
        <begin position="1589"/>
        <end position="1678"/>
    </location>
</feature>
<name>A0A243WEJ7_9BACT</name>
<dbReference type="SUPFAM" id="SSF81296">
    <property type="entry name" value="E set domains"/>
    <property type="match status" value="3"/>
</dbReference>
<proteinExistence type="predicted"/>
<feature type="domain" description="IPT/TIG" evidence="2">
    <location>
        <begin position="1061"/>
        <end position="1146"/>
    </location>
</feature>
<evidence type="ECO:0000259" key="2">
    <source>
        <dbReference type="SMART" id="SM00429"/>
    </source>
</evidence>
<gene>
    <name evidence="3" type="ORF">BXP70_14195</name>
</gene>